<dbReference type="PANTHER" id="PTHR21199">
    <property type="entry name" value="COMM DOMAIN-CONTAINING PROTEIN 1"/>
    <property type="match status" value="1"/>
</dbReference>
<evidence type="ECO:0000313" key="6">
    <source>
        <dbReference type="Proteomes" id="UP000052978"/>
    </source>
</evidence>
<feature type="domain" description="COMM" evidence="3">
    <location>
        <begin position="118"/>
        <end position="153"/>
    </location>
</feature>
<dbReference type="Proteomes" id="UP000052978">
    <property type="component" value="Unassembled WGS sequence"/>
</dbReference>
<comment type="similarity">
    <text evidence="2">Belongs to the COMM domain-containing protein 1 family.</text>
</comment>
<proteinExistence type="inferred from homology"/>
<dbReference type="CDD" id="cd04749">
    <property type="entry name" value="Commd1_MURR1"/>
    <property type="match status" value="1"/>
</dbReference>
<evidence type="ECO:0000256" key="1">
    <source>
        <dbReference type="ARBA" id="ARBA00016551"/>
    </source>
</evidence>
<sequence>MAGELESCKSLSGLLSGLAQKDFHGHPGVTEELLRSQLYPEVPPEEFRPFLAKMRGILKSVASADMDFNQLEAFLTAQTKKQGGITSDQAAVISKFWKSHKTKIRESLMNQSRWDRGLRGLSWRVDGKSQSRHSAQIHTPVAIMELEIGKSGQPPLPPPSQEPLVGCAAPGLAAWRGPDLPTAIPVIDPGARVEVGTLPGATAASTYLLDTCGGLQSMQTGVHLPALVKHSPQTPGNLDLAALPLHGSLQPLPHSALPAATLSGGCQDALLWGHQGVCAKP</sequence>
<organism evidence="5 6">
    <name type="scientific">Myotis brandtii</name>
    <name type="common">Brandt's bat</name>
    <dbReference type="NCBI Taxonomy" id="109478"/>
    <lineage>
        <taxon>Eukaryota</taxon>
        <taxon>Metazoa</taxon>
        <taxon>Chordata</taxon>
        <taxon>Craniata</taxon>
        <taxon>Vertebrata</taxon>
        <taxon>Euteleostomi</taxon>
        <taxon>Mammalia</taxon>
        <taxon>Eutheria</taxon>
        <taxon>Laurasiatheria</taxon>
        <taxon>Chiroptera</taxon>
        <taxon>Yangochiroptera</taxon>
        <taxon>Vespertilionidae</taxon>
        <taxon>Myotis</taxon>
    </lineage>
</organism>
<evidence type="ECO:0000313" key="5">
    <source>
        <dbReference type="EMBL" id="EPQ19147.1"/>
    </source>
</evidence>
<dbReference type="PANTHER" id="PTHR21199:SF1">
    <property type="entry name" value="COMM DOMAIN-CONTAINING PROTEIN 1"/>
    <property type="match status" value="1"/>
</dbReference>
<dbReference type="GO" id="GO:0031398">
    <property type="term" value="P:positive regulation of protein ubiquitination"/>
    <property type="evidence" value="ECO:0007669"/>
    <property type="project" value="TreeGrafter"/>
</dbReference>
<dbReference type="GO" id="GO:0055070">
    <property type="term" value="P:copper ion homeostasis"/>
    <property type="evidence" value="ECO:0007669"/>
    <property type="project" value="InterPro"/>
</dbReference>
<dbReference type="Pfam" id="PF07258">
    <property type="entry name" value="COMM_domain"/>
    <property type="match status" value="1"/>
</dbReference>
<dbReference type="GO" id="GO:0005768">
    <property type="term" value="C:endosome"/>
    <property type="evidence" value="ECO:0007669"/>
    <property type="project" value="TreeGrafter"/>
</dbReference>
<dbReference type="InterPro" id="IPR017920">
    <property type="entry name" value="COMM"/>
</dbReference>
<dbReference type="GO" id="GO:0032434">
    <property type="term" value="P:regulation of proteasomal ubiquitin-dependent protein catabolic process"/>
    <property type="evidence" value="ECO:0007669"/>
    <property type="project" value="TreeGrafter"/>
</dbReference>
<name>S7QD67_MYOBR</name>
<dbReference type="EMBL" id="KE164608">
    <property type="protein sequence ID" value="EPQ19147.1"/>
    <property type="molecule type" value="Genomic_DNA"/>
</dbReference>
<reference evidence="5 6" key="1">
    <citation type="journal article" date="2013" name="Nat. Commun.">
        <title>Genome analysis reveals insights into physiology and longevity of the Brandt's bat Myotis brandtii.</title>
        <authorList>
            <person name="Seim I."/>
            <person name="Fang X."/>
            <person name="Xiong Z."/>
            <person name="Lobanov A.V."/>
            <person name="Huang Z."/>
            <person name="Ma S."/>
            <person name="Feng Y."/>
            <person name="Turanov A.A."/>
            <person name="Zhu Y."/>
            <person name="Lenz T.L."/>
            <person name="Gerashchenko M.V."/>
            <person name="Fan D."/>
            <person name="Hee Yim S."/>
            <person name="Yao X."/>
            <person name="Jordan D."/>
            <person name="Xiong Y."/>
            <person name="Ma Y."/>
            <person name="Lyapunov A.N."/>
            <person name="Chen G."/>
            <person name="Kulakova O.I."/>
            <person name="Sun Y."/>
            <person name="Lee S.G."/>
            <person name="Bronson R.T."/>
            <person name="Moskalev A.A."/>
            <person name="Sunyaev S.R."/>
            <person name="Zhang G."/>
            <person name="Krogh A."/>
            <person name="Wang J."/>
            <person name="Gladyshev V.N."/>
        </authorList>
    </citation>
    <scope>NUCLEOTIDE SEQUENCE [LARGE SCALE GENOMIC DNA]</scope>
</reference>
<dbReference type="Pfam" id="PF17221">
    <property type="entry name" value="COMMD1_N"/>
    <property type="match status" value="1"/>
</dbReference>
<dbReference type="GO" id="GO:1902306">
    <property type="term" value="P:negative regulation of sodium ion transmembrane transport"/>
    <property type="evidence" value="ECO:0007669"/>
    <property type="project" value="TreeGrafter"/>
</dbReference>
<gene>
    <name evidence="5" type="ORF">D623_10034296</name>
</gene>
<evidence type="ECO:0000256" key="2">
    <source>
        <dbReference type="ARBA" id="ARBA00093455"/>
    </source>
</evidence>
<dbReference type="AlphaFoldDB" id="S7QD67"/>
<accession>S7QD67</accession>
<dbReference type="InterPro" id="IPR033776">
    <property type="entry name" value="COMMD1_N"/>
</dbReference>
<evidence type="ECO:0000259" key="3">
    <source>
        <dbReference type="Pfam" id="PF07258"/>
    </source>
</evidence>
<evidence type="ECO:0000259" key="4">
    <source>
        <dbReference type="Pfam" id="PF17221"/>
    </source>
</evidence>
<dbReference type="InterPro" id="IPR037351">
    <property type="entry name" value="Murr1"/>
</dbReference>
<feature type="domain" description="COMMD1 N-terminal" evidence="4">
    <location>
        <begin position="6"/>
        <end position="106"/>
    </location>
</feature>
<dbReference type="GO" id="GO:2000009">
    <property type="term" value="P:negative regulation of protein localization to cell surface"/>
    <property type="evidence" value="ECO:0007669"/>
    <property type="project" value="TreeGrafter"/>
</dbReference>
<keyword evidence="6" id="KW-1185">Reference proteome</keyword>
<protein>
    <recommendedName>
        <fullName evidence="1">COMM domain-containing protein 1</fullName>
    </recommendedName>
</protein>